<dbReference type="EMBL" id="BARS01033572">
    <property type="protein sequence ID" value="GAG26985.1"/>
    <property type="molecule type" value="Genomic_DNA"/>
</dbReference>
<gene>
    <name evidence="1" type="ORF">S01H1_51973</name>
</gene>
<proteinExistence type="predicted"/>
<dbReference type="AlphaFoldDB" id="X0W8P7"/>
<reference evidence="1" key="1">
    <citation type="journal article" date="2014" name="Front. Microbiol.">
        <title>High frequency of phylogenetically diverse reductive dehalogenase-homologous genes in deep subseafloor sedimentary metagenomes.</title>
        <authorList>
            <person name="Kawai M."/>
            <person name="Futagami T."/>
            <person name="Toyoda A."/>
            <person name="Takaki Y."/>
            <person name="Nishi S."/>
            <person name="Hori S."/>
            <person name="Arai W."/>
            <person name="Tsubouchi T."/>
            <person name="Morono Y."/>
            <person name="Uchiyama I."/>
            <person name="Ito T."/>
            <person name="Fujiyama A."/>
            <person name="Inagaki F."/>
            <person name="Takami H."/>
        </authorList>
    </citation>
    <scope>NUCLEOTIDE SEQUENCE</scope>
    <source>
        <strain evidence="1">Expedition CK06-06</strain>
    </source>
</reference>
<sequence length="52" mass="5384">MAADLIVYPTVLTGLDIDAEAFVGATAGGDYCPNDGATFLFFENGADQQVVV</sequence>
<accession>X0W8P7</accession>
<comment type="caution">
    <text evidence="1">The sequence shown here is derived from an EMBL/GenBank/DDBJ whole genome shotgun (WGS) entry which is preliminary data.</text>
</comment>
<feature type="non-terminal residue" evidence="1">
    <location>
        <position position="52"/>
    </location>
</feature>
<organism evidence="1">
    <name type="scientific">marine sediment metagenome</name>
    <dbReference type="NCBI Taxonomy" id="412755"/>
    <lineage>
        <taxon>unclassified sequences</taxon>
        <taxon>metagenomes</taxon>
        <taxon>ecological metagenomes</taxon>
    </lineage>
</organism>
<name>X0W8P7_9ZZZZ</name>
<protein>
    <submittedName>
        <fullName evidence="1">Uncharacterized protein</fullName>
    </submittedName>
</protein>
<evidence type="ECO:0000313" key="1">
    <source>
        <dbReference type="EMBL" id="GAG26985.1"/>
    </source>
</evidence>